<keyword evidence="6" id="KW-0808">Transferase</keyword>
<comment type="catalytic activity">
    <reaction evidence="14">
        <text>an L-alpha-D-Hep-(1-&gt;5)-[alpha-Kdo-(2-&gt;4)]-alpha-Kdo-(2-&gt;6)-lipid A + ADP-L-glycero-beta-D-manno-heptose = an L-alpha-D-Hep-(1-&gt;3)-L-alpha-D-Hep-(1-&gt;5)-[alpha-Kdo-(2-&gt;4)]-alpha-Kdo-(2-&gt;6)-lipid A + ADP + H(+)</text>
        <dbReference type="Rhea" id="RHEA:74071"/>
        <dbReference type="ChEBI" id="CHEBI:15378"/>
        <dbReference type="ChEBI" id="CHEBI:61506"/>
        <dbReference type="ChEBI" id="CHEBI:193068"/>
        <dbReference type="ChEBI" id="CHEBI:193069"/>
        <dbReference type="ChEBI" id="CHEBI:456216"/>
        <dbReference type="EC" id="2.4.99.24"/>
    </reaction>
</comment>
<dbReference type="Pfam" id="PF01075">
    <property type="entry name" value="Glyco_transf_9"/>
    <property type="match status" value="1"/>
</dbReference>
<dbReference type="EC" id="2.4.99.23" evidence="10"/>
<dbReference type="InterPro" id="IPR051199">
    <property type="entry name" value="LPS_LOS_Heptosyltrfase"/>
</dbReference>
<dbReference type="Proteomes" id="UP000603545">
    <property type="component" value="Unassembled WGS sequence"/>
</dbReference>
<accession>A0A8J6N5Z5</accession>
<evidence type="ECO:0000256" key="5">
    <source>
        <dbReference type="ARBA" id="ARBA00022676"/>
    </source>
</evidence>
<evidence type="ECO:0000256" key="9">
    <source>
        <dbReference type="ARBA" id="ARBA00043995"/>
    </source>
</evidence>
<evidence type="ECO:0000256" key="14">
    <source>
        <dbReference type="ARBA" id="ARBA00047503"/>
    </source>
</evidence>
<comment type="pathway">
    <text evidence="2">Bacterial outer membrane biogenesis; LPS core biosynthesis.</text>
</comment>
<evidence type="ECO:0000256" key="3">
    <source>
        <dbReference type="ARBA" id="ARBA00022475"/>
    </source>
</evidence>
<organism evidence="16 17">
    <name type="scientific">Candidatus Desulfaltia bathyphila</name>
    <dbReference type="NCBI Taxonomy" id="2841697"/>
    <lineage>
        <taxon>Bacteria</taxon>
        <taxon>Pseudomonadati</taxon>
        <taxon>Thermodesulfobacteriota</taxon>
        <taxon>Desulfobacteria</taxon>
        <taxon>Desulfobacterales</taxon>
        <taxon>Desulfobacterales incertae sedis</taxon>
        <taxon>Candidatus Desulfaltia</taxon>
    </lineage>
</organism>
<evidence type="ECO:0000256" key="2">
    <source>
        <dbReference type="ARBA" id="ARBA00004713"/>
    </source>
</evidence>
<reference evidence="16 17" key="1">
    <citation type="submission" date="2020-08" db="EMBL/GenBank/DDBJ databases">
        <title>Bridging the membrane lipid divide: bacteria of the FCB group superphylum have the potential to synthesize archaeal ether lipids.</title>
        <authorList>
            <person name="Villanueva L."/>
            <person name="Von Meijenfeldt F.A.B."/>
            <person name="Westbye A.B."/>
            <person name="Yadav S."/>
            <person name="Hopmans E.C."/>
            <person name="Dutilh B.E."/>
            <person name="Sinninghe Damste J.S."/>
        </authorList>
    </citation>
    <scope>NUCLEOTIDE SEQUENCE [LARGE SCALE GENOMIC DNA]</scope>
    <source>
        <strain evidence="16">NIOZ-UU82</strain>
    </source>
</reference>
<evidence type="ECO:0000313" key="17">
    <source>
        <dbReference type="Proteomes" id="UP000603545"/>
    </source>
</evidence>
<gene>
    <name evidence="16" type="primary">waaC</name>
    <name evidence="16" type="ORF">H8E80_03455</name>
</gene>
<evidence type="ECO:0000256" key="7">
    <source>
        <dbReference type="ARBA" id="ARBA00022985"/>
    </source>
</evidence>
<comment type="subcellular location">
    <subcellularLocation>
        <location evidence="1">Cell inner membrane</location>
        <topology evidence="1">Peripheral membrane protein</topology>
        <orientation evidence="1">Cytoplasmic side</orientation>
    </subcellularLocation>
</comment>
<evidence type="ECO:0000256" key="8">
    <source>
        <dbReference type="ARBA" id="ARBA00023136"/>
    </source>
</evidence>
<sequence length="350" mass="39013">MNILIVKLSAIGDVIHTLPALNAVRKQYPDAHITWLVEEATYSVIKGHKALDRIIVSRRKRWLKGLAGRFCVKNFREACGFIKQLRDTNYDIILDFQALLKSGVLIELARGGRKIGFDKGMDHQEHSYIFLNERIKPVDMEVHALTRGMMLLESIGIKSRETVFNVPISEQDRDAANDLLMQHGIKAPKPLVAINPMAKWETKLWDNLKFANLADRLIEQANADVIFTGSREDSKAIEDIISNMKAKASNLAGRTDLKTLAALYEKTSIVVSTDTGPMHLAAAIGTPVVALFGPTAPWRTGPFGPGHKIIRADMECSPCFKRQCKTIDCMKQITVDQVFEAAMSAILLPH</sequence>
<dbReference type="GO" id="GO:0005886">
    <property type="term" value="C:plasma membrane"/>
    <property type="evidence" value="ECO:0007669"/>
    <property type="project" value="UniProtKB-SubCell"/>
</dbReference>
<evidence type="ECO:0000256" key="1">
    <source>
        <dbReference type="ARBA" id="ARBA00004515"/>
    </source>
</evidence>
<dbReference type="CDD" id="cd03789">
    <property type="entry name" value="GT9_LPS_heptosyltransferase"/>
    <property type="match status" value="1"/>
</dbReference>
<dbReference type="NCBIfam" id="TIGR02195">
    <property type="entry name" value="heptsyl_trn_II"/>
    <property type="match status" value="1"/>
</dbReference>
<evidence type="ECO:0000313" key="16">
    <source>
        <dbReference type="EMBL" id="MBC8199087.1"/>
    </source>
</evidence>
<dbReference type="InterPro" id="IPR002201">
    <property type="entry name" value="Glyco_trans_9"/>
</dbReference>
<dbReference type="EC" id="2.4.99.24" evidence="11"/>
<keyword evidence="7" id="KW-0448">Lipopolysaccharide biosynthesis</keyword>
<keyword evidence="5" id="KW-0328">Glycosyltransferase</keyword>
<dbReference type="InterPro" id="IPR011908">
    <property type="entry name" value="LipoPS_heptosylTferase-I"/>
</dbReference>
<proteinExistence type="inferred from homology"/>
<evidence type="ECO:0000256" key="4">
    <source>
        <dbReference type="ARBA" id="ARBA00022519"/>
    </source>
</evidence>
<dbReference type="GO" id="GO:0008713">
    <property type="term" value="F:ADP-heptose-lipopolysaccharide heptosyltransferase activity"/>
    <property type="evidence" value="ECO:0007669"/>
    <property type="project" value="UniProtKB-EC"/>
</dbReference>
<dbReference type="AlphaFoldDB" id="A0A8J6N5Z5"/>
<dbReference type="PANTHER" id="PTHR30160">
    <property type="entry name" value="TETRAACYLDISACCHARIDE 4'-KINASE-RELATED"/>
    <property type="match status" value="1"/>
</dbReference>
<dbReference type="GO" id="GO:0005829">
    <property type="term" value="C:cytosol"/>
    <property type="evidence" value="ECO:0007669"/>
    <property type="project" value="TreeGrafter"/>
</dbReference>
<keyword evidence="4" id="KW-0997">Cell inner membrane</keyword>
<keyword evidence="8" id="KW-0472">Membrane</keyword>
<evidence type="ECO:0000256" key="13">
    <source>
        <dbReference type="ARBA" id="ARBA00044330"/>
    </source>
</evidence>
<comment type="similarity">
    <text evidence="9">Belongs to the glycosyltransferase 9 family.</text>
</comment>
<dbReference type="InterPro" id="IPR011910">
    <property type="entry name" value="RfaF"/>
</dbReference>
<name>A0A8J6N5Z5_9BACT</name>
<evidence type="ECO:0000256" key="10">
    <source>
        <dbReference type="ARBA" id="ARBA00044041"/>
    </source>
</evidence>
<dbReference type="PANTHER" id="PTHR30160:SF1">
    <property type="entry name" value="LIPOPOLYSACCHARIDE 1,2-N-ACETYLGLUCOSAMINETRANSFERASE-RELATED"/>
    <property type="match status" value="1"/>
</dbReference>
<evidence type="ECO:0000256" key="11">
    <source>
        <dbReference type="ARBA" id="ARBA00044042"/>
    </source>
</evidence>
<comment type="catalytic activity">
    <reaction evidence="15">
        <text>an alpha-Kdo-(2-&gt;4)-alpha-Kdo-(2-&gt;6)-lipid A + ADP-L-glycero-beta-D-manno-heptose = an L-alpha-D-Hep-(1-&gt;5)-[alpha-Kdo-(2-&gt;4)]-alpha-Kdo-(2-&gt;6)-lipid A + ADP + H(+)</text>
        <dbReference type="Rhea" id="RHEA:74067"/>
        <dbReference type="ChEBI" id="CHEBI:15378"/>
        <dbReference type="ChEBI" id="CHEBI:61506"/>
        <dbReference type="ChEBI" id="CHEBI:176431"/>
        <dbReference type="ChEBI" id="CHEBI:193068"/>
        <dbReference type="ChEBI" id="CHEBI:456216"/>
        <dbReference type="EC" id="2.4.99.23"/>
    </reaction>
</comment>
<evidence type="ECO:0000256" key="12">
    <source>
        <dbReference type="ARBA" id="ARBA00044190"/>
    </source>
</evidence>
<dbReference type="NCBIfam" id="TIGR02193">
    <property type="entry name" value="heptsyl_trn_I"/>
    <property type="match status" value="1"/>
</dbReference>
<keyword evidence="3" id="KW-1003">Cell membrane</keyword>
<dbReference type="GO" id="GO:0009244">
    <property type="term" value="P:lipopolysaccharide core region biosynthetic process"/>
    <property type="evidence" value="ECO:0007669"/>
    <property type="project" value="InterPro"/>
</dbReference>
<comment type="caution">
    <text evidence="16">The sequence shown here is derived from an EMBL/GenBank/DDBJ whole genome shotgun (WGS) entry which is preliminary data.</text>
</comment>
<dbReference type="SUPFAM" id="SSF53756">
    <property type="entry name" value="UDP-Glycosyltransferase/glycogen phosphorylase"/>
    <property type="match status" value="1"/>
</dbReference>
<dbReference type="Gene3D" id="3.40.50.2000">
    <property type="entry name" value="Glycogen Phosphorylase B"/>
    <property type="match status" value="2"/>
</dbReference>
<protein>
    <recommendedName>
        <fullName evidence="12">Lipopolysaccharide heptosyltransferase 1</fullName>
        <ecNumber evidence="10">2.4.99.23</ecNumber>
        <ecNumber evidence="11">2.4.99.24</ecNumber>
    </recommendedName>
    <alternativeName>
        <fullName evidence="13">ADP-heptose:lipopolysaccharide heptosyltransferase I</fullName>
    </alternativeName>
</protein>
<dbReference type="EMBL" id="JACNLL010000035">
    <property type="protein sequence ID" value="MBC8199087.1"/>
    <property type="molecule type" value="Genomic_DNA"/>
</dbReference>
<evidence type="ECO:0000256" key="6">
    <source>
        <dbReference type="ARBA" id="ARBA00022679"/>
    </source>
</evidence>
<evidence type="ECO:0000256" key="15">
    <source>
        <dbReference type="ARBA" id="ARBA00049201"/>
    </source>
</evidence>